<evidence type="ECO:0000313" key="1">
    <source>
        <dbReference type="EMBL" id="MFC4031212.1"/>
    </source>
</evidence>
<proteinExistence type="predicted"/>
<gene>
    <name evidence="1" type="ORF">ACFO3J_06960</name>
</gene>
<name>A0ABV8HJM1_9ACTN</name>
<dbReference type="RefSeq" id="WP_386427178.1">
    <property type="nucleotide sequence ID" value="NZ_JBHSBB010000007.1"/>
</dbReference>
<evidence type="ECO:0000313" key="2">
    <source>
        <dbReference type="Proteomes" id="UP001595765"/>
    </source>
</evidence>
<keyword evidence="2" id="KW-1185">Reference proteome</keyword>
<dbReference type="EMBL" id="JBHSBB010000007">
    <property type="protein sequence ID" value="MFC4031212.1"/>
    <property type="molecule type" value="Genomic_DNA"/>
</dbReference>
<organism evidence="1 2">
    <name type="scientific">Streptomyces polygonati</name>
    <dbReference type="NCBI Taxonomy" id="1617087"/>
    <lineage>
        <taxon>Bacteria</taxon>
        <taxon>Bacillati</taxon>
        <taxon>Actinomycetota</taxon>
        <taxon>Actinomycetes</taxon>
        <taxon>Kitasatosporales</taxon>
        <taxon>Streptomycetaceae</taxon>
        <taxon>Streptomyces</taxon>
    </lineage>
</organism>
<dbReference type="InterPro" id="IPR045423">
    <property type="entry name" value="DUF6510"/>
</dbReference>
<sequence length="100" mass="10521">MDPMDAAVEHGYRENYQDGNALAGPLAEIFAVDVTAAVSRCAHCDASGPVAGLRVYGRAPALVARCPRCDGVVLRLVRSPGTAWLDMRGTIALAVPLDPM</sequence>
<comment type="caution">
    <text evidence="1">The sequence shown here is derived from an EMBL/GenBank/DDBJ whole genome shotgun (WGS) entry which is preliminary data.</text>
</comment>
<dbReference type="Proteomes" id="UP001595765">
    <property type="component" value="Unassembled WGS sequence"/>
</dbReference>
<protein>
    <submittedName>
        <fullName evidence="1">DUF6510 family protein</fullName>
    </submittedName>
</protein>
<dbReference type="Pfam" id="PF20120">
    <property type="entry name" value="DUF6510"/>
    <property type="match status" value="1"/>
</dbReference>
<accession>A0ABV8HJM1</accession>
<reference evidence="2" key="1">
    <citation type="journal article" date="2019" name="Int. J. Syst. Evol. Microbiol.">
        <title>The Global Catalogue of Microorganisms (GCM) 10K type strain sequencing project: providing services to taxonomists for standard genome sequencing and annotation.</title>
        <authorList>
            <consortium name="The Broad Institute Genomics Platform"/>
            <consortium name="The Broad Institute Genome Sequencing Center for Infectious Disease"/>
            <person name="Wu L."/>
            <person name="Ma J."/>
        </authorList>
    </citation>
    <scope>NUCLEOTIDE SEQUENCE [LARGE SCALE GENOMIC DNA]</scope>
    <source>
        <strain evidence="2">CGMCC 4.7237</strain>
    </source>
</reference>